<dbReference type="HAMAP" id="MF_00978">
    <property type="entry name" value="Bifunct_BirA"/>
    <property type="match status" value="1"/>
</dbReference>
<sequence length="319" mass="34919">MHSSRAYILDRLGNSRLPVSGDQLADELNLSRAAIWKHIQALKKGGAMISAHPGRGYMLEVPVLTEGLLRARLSTRYIGRRLMLVEETGSTNQDVMQLAGQGEAEGLVLIADRQTRGRGRLGRCWHTMPESLAVSALLRPPLPPEQVPQLSLLTAVALHEALHMYAPDIRIKWPNDLLCHGAKLAGILTEMRAEPGCMHAVVLGFGINLRAPENGWPDDIHQAVTDLASASGRVVSRLEVVAAVLNALDRWYELFLQQGFAPVRAAWWQAHAASGQRVRVYDGREYIHGVAAALEADGALLLETNQGTRRIIAGDVELL</sequence>
<dbReference type="SUPFAM" id="SSF50037">
    <property type="entry name" value="C-terminal domain of transcriptional repressors"/>
    <property type="match status" value="1"/>
</dbReference>
<feature type="DNA-binding region" description="H-T-H motif" evidence="6">
    <location>
        <begin position="21"/>
        <end position="40"/>
    </location>
</feature>
<protein>
    <recommendedName>
        <fullName evidence="6">Bifunctional ligase/repressor BirA</fullName>
    </recommendedName>
    <alternativeName>
        <fullName evidence="6">Biotin--[acetyl-CoA-carboxylase] ligase</fullName>
        <ecNumber evidence="6">6.3.4.15</ecNumber>
    </alternativeName>
    <alternativeName>
        <fullName evidence="6">Biotin--protein ligase</fullName>
    </alternativeName>
    <alternativeName>
        <fullName evidence="6">Biotin-[acetyl-CoA carboxylase] synthetase</fullName>
    </alternativeName>
</protein>
<keyword evidence="6" id="KW-0238">DNA-binding</keyword>
<dbReference type="InterPro" id="IPR004143">
    <property type="entry name" value="BPL_LPL_catalytic"/>
</dbReference>
<dbReference type="InterPro" id="IPR030855">
    <property type="entry name" value="Bifunct_BirA"/>
</dbReference>
<evidence type="ECO:0000256" key="5">
    <source>
        <dbReference type="ARBA" id="ARBA00047846"/>
    </source>
</evidence>
<accession>A0A5R9GQA0</accession>
<keyword evidence="4 6" id="KW-0092">Biotin</keyword>
<comment type="function">
    <text evidence="6">Acts both as a biotin--[acetyl-CoA-carboxylase] ligase and a repressor.</text>
</comment>
<feature type="binding site" evidence="6">
    <location>
        <position position="114"/>
    </location>
    <ligand>
        <name>biotin</name>
        <dbReference type="ChEBI" id="CHEBI:57586"/>
    </ligand>
</feature>
<dbReference type="Pfam" id="PF08279">
    <property type="entry name" value="HTH_11"/>
    <property type="match status" value="1"/>
</dbReference>
<feature type="binding site" evidence="6">
    <location>
        <position position="183"/>
    </location>
    <ligand>
        <name>biotin</name>
        <dbReference type="ChEBI" id="CHEBI:57586"/>
    </ligand>
</feature>
<dbReference type="RefSeq" id="WP_138239151.1">
    <property type="nucleotide sequence ID" value="NZ_VBRY01000006.1"/>
</dbReference>
<comment type="catalytic activity">
    <reaction evidence="5 6">
        <text>biotin + L-lysyl-[protein] + ATP = N(6)-biotinyl-L-lysyl-[protein] + AMP + diphosphate + H(+)</text>
        <dbReference type="Rhea" id="RHEA:11756"/>
        <dbReference type="Rhea" id="RHEA-COMP:9752"/>
        <dbReference type="Rhea" id="RHEA-COMP:10505"/>
        <dbReference type="ChEBI" id="CHEBI:15378"/>
        <dbReference type="ChEBI" id="CHEBI:29969"/>
        <dbReference type="ChEBI" id="CHEBI:30616"/>
        <dbReference type="ChEBI" id="CHEBI:33019"/>
        <dbReference type="ChEBI" id="CHEBI:57586"/>
        <dbReference type="ChEBI" id="CHEBI:83144"/>
        <dbReference type="ChEBI" id="CHEBI:456215"/>
        <dbReference type="EC" id="6.3.4.15"/>
    </reaction>
</comment>
<dbReference type="Pfam" id="PF03099">
    <property type="entry name" value="BPL_LplA_LipB"/>
    <property type="match status" value="1"/>
</dbReference>
<keyword evidence="6" id="KW-0804">Transcription</keyword>
<dbReference type="InterPro" id="IPR004408">
    <property type="entry name" value="Biotin_CoA_COase_ligase"/>
</dbReference>
<dbReference type="InterPro" id="IPR008988">
    <property type="entry name" value="Transcriptional_repressor_C"/>
</dbReference>
<reference evidence="8 9" key="1">
    <citation type="journal article" date="2019" name="Appl. Environ. Microbiol.">
        <title>Environmental Evidence and Genomic Insight of Iron-oxidizing Bacteria Preference Towards More Corrosion Resistant Stainless Steel at Higher Salinities.</title>
        <authorList>
            <person name="Garrison C.E."/>
            <person name="Price K.A."/>
            <person name="Field E.K."/>
        </authorList>
    </citation>
    <scope>NUCLEOTIDE SEQUENCE [LARGE SCALE GENOMIC DNA]</scope>
    <source>
        <strain evidence="8 9">P3</strain>
    </source>
</reference>
<dbReference type="SUPFAM" id="SSF55681">
    <property type="entry name" value="Class II aaRS and biotin synthetases"/>
    <property type="match status" value="1"/>
</dbReference>
<dbReference type="InterPro" id="IPR003142">
    <property type="entry name" value="BPL_C"/>
</dbReference>
<dbReference type="Pfam" id="PF02237">
    <property type="entry name" value="BPL_C"/>
    <property type="match status" value="1"/>
</dbReference>
<dbReference type="GO" id="GO:0005524">
    <property type="term" value="F:ATP binding"/>
    <property type="evidence" value="ECO:0007669"/>
    <property type="project" value="UniProtKB-UniRule"/>
</dbReference>
<dbReference type="AlphaFoldDB" id="A0A5R9GQA0"/>
<dbReference type="GO" id="GO:0005737">
    <property type="term" value="C:cytoplasm"/>
    <property type="evidence" value="ECO:0007669"/>
    <property type="project" value="TreeGrafter"/>
</dbReference>
<keyword evidence="1 6" id="KW-0436">Ligase</keyword>
<dbReference type="InterPro" id="IPR036388">
    <property type="entry name" value="WH-like_DNA-bd_sf"/>
</dbReference>
<dbReference type="EMBL" id="VBRY01000006">
    <property type="protein sequence ID" value="TLS67235.1"/>
    <property type="molecule type" value="Genomic_DNA"/>
</dbReference>
<evidence type="ECO:0000313" key="8">
    <source>
        <dbReference type="EMBL" id="TLS67235.1"/>
    </source>
</evidence>
<dbReference type="InterPro" id="IPR045864">
    <property type="entry name" value="aa-tRNA-synth_II/BPL/LPL"/>
</dbReference>
<keyword evidence="3 6" id="KW-0067">ATP-binding</keyword>
<dbReference type="GO" id="GO:0003677">
    <property type="term" value="F:DNA binding"/>
    <property type="evidence" value="ECO:0007669"/>
    <property type="project" value="UniProtKB-UniRule"/>
</dbReference>
<dbReference type="SUPFAM" id="SSF46785">
    <property type="entry name" value="Winged helix' DNA-binding domain"/>
    <property type="match status" value="1"/>
</dbReference>
<dbReference type="InterPro" id="IPR036390">
    <property type="entry name" value="WH_DNA-bd_sf"/>
</dbReference>
<dbReference type="GO" id="GO:0006355">
    <property type="term" value="P:regulation of DNA-templated transcription"/>
    <property type="evidence" value="ECO:0007669"/>
    <property type="project" value="UniProtKB-UniRule"/>
</dbReference>
<gene>
    <name evidence="6" type="primary">birA</name>
    <name evidence="8" type="ORF">FEF65_07285</name>
</gene>
<dbReference type="Gene3D" id="2.30.30.100">
    <property type="match status" value="1"/>
</dbReference>
<name>A0A5R9GQA0_9PROT</name>
<proteinExistence type="inferred from homology"/>
<comment type="caution">
    <text evidence="8">The sequence shown here is derived from an EMBL/GenBank/DDBJ whole genome shotgun (WGS) entry which is preliminary data.</text>
</comment>
<dbReference type="CDD" id="cd16442">
    <property type="entry name" value="BPL"/>
    <property type="match status" value="1"/>
</dbReference>
<keyword evidence="6" id="KW-0678">Repressor</keyword>
<dbReference type="Gene3D" id="3.30.930.10">
    <property type="entry name" value="Bira Bifunctional Protein, Domain 2"/>
    <property type="match status" value="1"/>
</dbReference>
<evidence type="ECO:0000256" key="6">
    <source>
        <dbReference type="HAMAP-Rule" id="MF_00978"/>
    </source>
</evidence>
<dbReference type="EC" id="6.3.4.15" evidence="6"/>
<dbReference type="Proteomes" id="UP000306585">
    <property type="component" value="Unassembled WGS sequence"/>
</dbReference>
<comment type="similarity">
    <text evidence="6">Belongs to the biotin--protein ligase family.</text>
</comment>
<dbReference type="NCBIfam" id="TIGR00121">
    <property type="entry name" value="birA_ligase"/>
    <property type="match status" value="1"/>
</dbReference>
<feature type="domain" description="BPL/LPL catalytic" evidence="7">
    <location>
        <begin position="77"/>
        <end position="256"/>
    </location>
</feature>
<feature type="binding site" evidence="6">
    <location>
        <begin position="118"/>
        <end position="120"/>
    </location>
    <ligand>
        <name>biotin</name>
        <dbReference type="ChEBI" id="CHEBI:57586"/>
    </ligand>
</feature>
<keyword evidence="9" id="KW-1185">Reference proteome</keyword>
<organism evidence="8 9">
    <name type="scientific">Mariprofundus erugo</name>
    <dbReference type="NCBI Taxonomy" id="2528639"/>
    <lineage>
        <taxon>Bacteria</taxon>
        <taxon>Pseudomonadati</taxon>
        <taxon>Pseudomonadota</taxon>
        <taxon>Candidatius Mariprofundia</taxon>
        <taxon>Mariprofundales</taxon>
        <taxon>Mariprofundaceae</taxon>
        <taxon>Mariprofundus</taxon>
    </lineage>
</organism>
<dbReference type="InterPro" id="IPR013196">
    <property type="entry name" value="HTH_11"/>
</dbReference>
<evidence type="ECO:0000313" key="9">
    <source>
        <dbReference type="Proteomes" id="UP000306585"/>
    </source>
</evidence>
<evidence type="ECO:0000256" key="2">
    <source>
        <dbReference type="ARBA" id="ARBA00022741"/>
    </source>
</evidence>
<feature type="binding site" evidence="6">
    <location>
        <begin position="90"/>
        <end position="92"/>
    </location>
    <ligand>
        <name>biotin</name>
        <dbReference type="ChEBI" id="CHEBI:57586"/>
    </ligand>
</feature>
<evidence type="ECO:0000256" key="1">
    <source>
        <dbReference type="ARBA" id="ARBA00022598"/>
    </source>
</evidence>
<keyword evidence="2 6" id="KW-0547">Nucleotide-binding</keyword>
<dbReference type="PROSITE" id="PS51733">
    <property type="entry name" value="BPL_LPL_CATALYTIC"/>
    <property type="match status" value="1"/>
</dbReference>
<dbReference type="PANTHER" id="PTHR12835">
    <property type="entry name" value="BIOTIN PROTEIN LIGASE"/>
    <property type="match status" value="1"/>
</dbReference>
<evidence type="ECO:0000256" key="3">
    <source>
        <dbReference type="ARBA" id="ARBA00022840"/>
    </source>
</evidence>
<evidence type="ECO:0000259" key="7">
    <source>
        <dbReference type="PROSITE" id="PS51733"/>
    </source>
</evidence>
<dbReference type="GO" id="GO:0004077">
    <property type="term" value="F:biotin--[biotin carboxyl-carrier protein] ligase activity"/>
    <property type="evidence" value="ECO:0007669"/>
    <property type="project" value="UniProtKB-UniRule"/>
</dbReference>
<dbReference type="PANTHER" id="PTHR12835:SF5">
    <property type="entry name" value="BIOTIN--PROTEIN LIGASE"/>
    <property type="match status" value="1"/>
</dbReference>
<dbReference type="Gene3D" id="1.10.10.10">
    <property type="entry name" value="Winged helix-like DNA-binding domain superfamily/Winged helix DNA-binding domain"/>
    <property type="match status" value="1"/>
</dbReference>
<keyword evidence="6" id="KW-0805">Transcription regulation</keyword>
<evidence type="ECO:0000256" key="4">
    <source>
        <dbReference type="ARBA" id="ARBA00023267"/>
    </source>
</evidence>